<feature type="chain" id="PRO_5021460391" evidence="1">
    <location>
        <begin position="26"/>
        <end position="230"/>
    </location>
</feature>
<organism evidence="2 3">
    <name type="scientific">Ramlibacter henchirensis</name>
    <dbReference type="NCBI Taxonomy" id="204072"/>
    <lineage>
        <taxon>Bacteria</taxon>
        <taxon>Pseudomonadati</taxon>
        <taxon>Pseudomonadota</taxon>
        <taxon>Betaproteobacteria</taxon>
        <taxon>Burkholderiales</taxon>
        <taxon>Comamonadaceae</taxon>
        <taxon>Ramlibacter</taxon>
    </lineage>
</organism>
<evidence type="ECO:0000313" key="3">
    <source>
        <dbReference type="Proteomes" id="UP000298180"/>
    </source>
</evidence>
<comment type="caution">
    <text evidence="2">The sequence shown here is derived from an EMBL/GenBank/DDBJ whole genome shotgun (WGS) entry which is preliminary data.</text>
</comment>
<dbReference type="OrthoDB" id="8894809at2"/>
<sequence length="230" mass="24601">MSPRAVLPSAFAVLAVLSLPGGAHAFGSCSSDGQFQPAGLLERFISADCEACWTARDTRRPRQGELALDWIVPGSRGDDAPLSAAATRDAQTRLLALRRKPPATSDAVHTAREAETGALRVAIGPAFNGYVGTSIESQGAGEGPFTAWLALVETLPAGVEGTPVERNLVRNLLQVSWPAQPGVPRFESRPMSIPQGARPERLRVVGWVQDSQGRIRAISESRCDPEEQKR</sequence>
<dbReference type="EMBL" id="SMLM01000001">
    <property type="protein sequence ID" value="TFZ05746.1"/>
    <property type="molecule type" value="Genomic_DNA"/>
</dbReference>
<name>A0A4Z0C2H2_9BURK</name>
<protein>
    <submittedName>
        <fullName evidence="2">Uncharacterized protein</fullName>
    </submittedName>
</protein>
<feature type="signal peptide" evidence="1">
    <location>
        <begin position="1"/>
        <end position="25"/>
    </location>
</feature>
<dbReference type="Proteomes" id="UP000298180">
    <property type="component" value="Unassembled WGS sequence"/>
</dbReference>
<dbReference type="RefSeq" id="WP_135261828.1">
    <property type="nucleotide sequence ID" value="NZ_SMLM01000001.1"/>
</dbReference>
<dbReference type="PROSITE" id="PS51257">
    <property type="entry name" value="PROKAR_LIPOPROTEIN"/>
    <property type="match status" value="1"/>
</dbReference>
<proteinExistence type="predicted"/>
<evidence type="ECO:0000256" key="1">
    <source>
        <dbReference type="SAM" id="SignalP"/>
    </source>
</evidence>
<evidence type="ECO:0000313" key="2">
    <source>
        <dbReference type="EMBL" id="TFZ05746.1"/>
    </source>
</evidence>
<keyword evidence="3" id="KW-1185">Reference proteome</keyword>
<gene>
    <name evidence="2" type="ORF">EZ313_03560</name>
</gene>
<keyword evidence="1" id="KW-0732">Signal</keyword>
<dbReference type="AlphaFoldDB" id="A0A4Z0C2H2"/>
<accession>A0A4Z0C2H2</accession>
<reference evidence="2 3" key="1">
    <citation type="submission" date="2019-03" db="EMBL/GenBank/DDBJ databases">
        <title>Ramlibacter henchirensis DSM 14656, whole genome shotgun sequence.</title>
        <authorList>
            <person name="Zhang X."/>
            <person name="Feng G."/>
            <person name="Zhu H."/>
        </authorList>
    </citation>
    <scope>NUCLEOTIDE SEQUENCE [LARGE SCALE GENOMIC DNA]</scope>
    <source>
        <strain evidence="2 3">DSM 14656</strain>
    </source>
</reference>